<name>A0A6I3LM69_9FLAO</name>
<gene>
    <name evidence="10" type="ORF">GJV76_03800</name>
</gene>
<dbReference type="PANTHER" id="PTHR42769:SF3">
    <property type="entry name" value="SUPEROXIDE DISMUTASE [FE] 2, CHLOROPLASTIC"/>
    <property type="match status" value="1"/>
</dbReference>
<dbReference type="SUPFAM" id="SSF54719">
    <property type="entry name" value="Fe,Mn superoxide dismutase (SOD), C-terminal domain"/>
    <property type="match status" value="1"/>
</dbReference>
<dbReference type="Gene3D" id="1.10.287.990">
    <property type="entry name" value="Fe,Mn superoxide dismutase (SOD) domain"/>
    <property type="match status" value="1"/>
</dbReference>
<evidence type="ECO:0000259" key="9">
    <source>
        <dbReference type="Pfam" id="PF02777"/>
    </source>
</evidence>
<dbReference type="GO" id="GO:0046872">
    <property type="term" value="F:metal ion binding"/>
    <property type="evidence" value="ECO:0007669"/>
    <property type="project" value="UniProtKB-KW"/>
</dbReference>
<proteinExistence type="inferred from homology"/>
<organism evidence="10 11">
    <name type="scientific">Myroides albus</name>
    <dbReference type="NCBI Taxonomy" id="2562892"/>
    <lineage>
        <taxon>Bacteria</taxon>
        <taxon>Pseudomonadati</taxon>
        <taxon>Bacteroidota</taxon>
        <taxon>Flavobacteriia</taxon>
        <taxon>Flavobacteriales</taxon>
        <taxon>Flavobacteriaceae</taxon>
        <taxon>Myroides</taxon>
    </lineage>
</organism>
<dbReference type="RefSeq" id="WP_155091314.1">
    <property type="nucleotide sequence ID" value="NZ_WMJX01000005.1"/>
</dbReference>
<sequence length="196" mass="23176">MTFTLPQLPYETTAFEPIISKEGFEYHYGKHHQTYVNNLNNLITNTQYENESLENIIKVSFDKGETGIYNNAAQHFNHSFYWKCLTPQKTEQPHGKIKKLIERDFNSIEEFKKQFTEIATKLFGAGWVWLALNMNGQLEILPMKDADTPLIKNMKPILTIDVWEHAYYIDHRNARPKFIEGFWEIINWEFANQNLL</sequence>
<dbReference type="InterPro" id="IPR036324">
    <property type="entry name" value="Mn/Fe_SOD_N_sf"/>
</dbReference>
<comment type="catalytic activity">
    <reaction evidence="7">
        <text>2 superoxide + 2 H(+) = H2O2 + O2</text>
        <dbReference type="Rhea" id="RHEA:20696"/>
        <dbReference type="ChEBI" id="CHEBI:15378"/>
        <dbReference type="ChEBI" id="CHEBI:15379"/>
        <dbReference type="ChEBI" id="CHEBI:16240"/>
        <dbReference type="ChEBI" id="CHEBI:18421"/>
        <dbReference type="EC" id="1.15.1.1"/>
    </reaction>
</comment>
<comment type="similarity">
    <text evidence="1 7">Belongs to the iron/manganese superoxide dismutase family.</text>
</comment>
<dbReference type="InterPro" id="IPR001189">
    <property type="entry name" value="Mn/Fe_SOD"/>
</dbReference>
<dbReference type="InterPro" id="IPR036314">
    <property type="entry name" value="SOD_C_sf"/>
</dbReference>
<comment type="function">
    <text evidence="7">Destroys radicals which are normally produced within the cells and which are toxic to biological systems.</text>
</comment>
<feature type="binding site" evidence="6">
    <location>
        <position position="165"/>
    </location>
    <ligand>
        <name>Mn(2+)</name>
        <dbReference type="ChEBI" id="CHEBI:29035"/>
    </ligand>
</feature>
<dbReference type="GO" id="GO:0004784">
    <property type="term" value="F:superoxide dismutase activity"/>
    <property type="evidence" value="ECO:0007669"/>
    <property type="project" value="UniProtKB-EC"/>
</dbReference>
<feature type="binding site" evidence="6">
    <location>
        <position position="78"/>
    </location>
    <ligand>
        <name>Mn(2+)</name>
        <dbReference type="ChEBI" id="CHEBI:29035"/>
    </ligand>
</feature>
<dbReference type="PIRSF" id="PIRSF000349">
    <property type="entry name" value="SODismutase"/>
    <property type="match status" value="1"/>
</dbReference>
<evidence type="ECO:0000256" key="2">
    <source>
        <dbReference type="ARBA" id="ARBA00012682"/>
    </source>
</evidence>
<feature type="binding site" evidence="6">
    <location>
        <position position="27"/>
    </location>
    <ligand>
        <name>Mn(2+)</name>
        <dbReference type="ChEBI" id="CHEBI:29035"/>
    </ligand>
</feature>
<protein>
    <recommendedName>
        <fullName evidence="2 7">Superoxide dismutase</fullName>
        <ecNumber evidence="2 7">1.15.1.1</ecNumber>
    </recommendedName>
</protein>
<feature type="domain" description="Manganese/iron superoxide dismutase N-terminal" evidence="8">
    <location>
        <begin position="2"/>
        <end position="85"/>
    </location>
</feature>
<evidence type="ECO:0000256" key="6">
    <source>
        <dbReference type="PIRSR" id="PIRSR000349-1"/>
    </source>
</evidence>
<dbReference type="PROSITE" id="PS00088">
    <property type="entry name" value="SOD_MN"/>
    <property type="match status" value="1"/>
</dbReference>
<dbReference type="EC" id="1.15.1.1" evidence="2 7"/>
<dbReference type="FunFam" id="1.10.287.990:FF:000002">
    <property type="entry name" value="Superoxide dismutase"/>
    <property type="match status" value="1"/>
</dbReference>
<comment type="caution">
    <text evidence="10">The sequence shown here is derived from an EMBL/GenBank/DDBJ whole genome shotgun (WGS) entry which is preliminary data.</text>
</comment>
<dbReference type="OrthoDB" id="9803125at2"/>
<feature type="binding site" evidence="6">
    <location>
        <position position="161"/>
    </location>
    <ligand>
        <name>Mn(2+)</name>
        <dbReference type="ChEBI" id="CHEBI:29035"/>
    </ligand>
</feature>
<dbReference type="PANTHER" id="PTHR42769">
    <property type="entry name" value="SUPEROXIDE DISMUTASE"/>
    <property type="match status" value="1"/>
</dbReference>
<reference evidence="10 11" key="1">
    <citation type="submission" date="2019-11" db="EMBL/GenBank/DDBJ databases">
        <title>Genome of Strain BIT-d1.</title>
        <authorList>
            <person name="Yang Y."/>
        </authorList>
    </citation>
    <scope>NUCLEOTIDE SEQUENCE [LARGE SCALE GENOMIC DNA]</scope>
    <source>
        <strain evidence="10 11">BIT-d1</strain>
    </source>
</reference>
<evidence type="ECO:0000256" key="7">
    <source>
        <dbReference type="RuleBase" id="RU000414"/>
    </source>
</evidence>
<accession>A0A6I3LM69</accession>
<evidence type="ECO:0000256" key="1">
    <source>
        <dbReference type="ARBA" id="ARBA00008714"/>
    </source>
</evidence>
<dbReference type="AlphaFoldDB" id="A0A6I3LM69"/>
<dbReference type="Proteomes" id="UP000438760">
    <property type="component" value="Unassembled WGS sequence"/>
</dbReference>
<dbReference type="Pfam" id="PF02777">
    <property type="entry name" value="Sod_Fe_C"/>
    <property type="match status" value="1"/>
</dbReference>
<dbReference type="InterPro" id="IPR019831">
    <property type="entry name" value="Mn/Fe_SOD_N"/>
</dbReference>
<dbReference type="InterPro" id="IPR019832">
    <property type="entry name" value="Mn/Fe_SOD_C"/>
</dbReference>
<dbReference type="Gene3D" id="3.55.40.20">
    <property type="entry name" value="Iron/manganese superoxide dismutase, C-terminal domain"/>
    <property type="match status" value="1"/>
</dbReference>
<keyword evidence="5" id="KW-0408">Iron</keyword>
<evidence type="ECO:0000313" key="11">
    <source>
        <dbReference type="Proteomes" id="UP000438760"/>
    </source>
</evidence>
<evidence type="ECO:0000256" key="5">
    <source>
        <dbReference type="ARBA" id="ARBA00023004"/>
    </source>
</evidence>
<dbReference type="EMBL" id="WMJX01000005">
    <property type="protein sequence ID" value="MTG97262.1"/>
    <property type="molecule type" value="Genomic_DNA"/>
</dbReference>
<dbReference type="Pfam" id="PF00081">
    <property type="entry name" value="Sod_Fe_N"/>
    <property type="match status" value="1"/>
</dbReference>
<evidence type="ECO:0000259" key="8">
    <source>
        <dbReference type="Pfam" id="PF00081"/>
    </source>
</evidence>
<dbReference type="InterPro" id="IPR019833">
    <property type="entry name" value="Mn/Fe_SOD_BS"/>
</dbReference>
<evidence type="ECO:0000256" key="4">
    <source>
        <dbReference type="ARBA" id="ARBA00023002"/>
    </source>
</evidence>
<keyword evidence="4 7" id="KW-0560">Oxidoreductase</keyword>
<feature type="domain" description="Manganese/iron superoxide dismutase C-terminal" evidence="9">
    <location>
        <begin position="93"/>
        <end position="194"/>
    </location>
</feature>
<dbReference type="SUPFAM" id="SSF46609">
    <property type="entry name" value="Fe,Mn superoxide dismutase (SOD), N-terminal domain"/>
    <property type="match status" value="1"/>
</dbReference>
<evidence type="ECO:0000256" key="3">
    <source>
        <dbReference type="ARBA" id="ARBA00022723"/>
    </source>
</evidence>
<keyword evidence="11" id="KW-1185">Reference proteome</keyword>
<evidence type="ECO:0000313" key="10">
    <source>
        <dbReference type="EMBL" id="MTG97262.1"/>
    </source>
</evidence>
<dbReference type="PRINTS" id="PR01703">
    <property type="entry name" value="MNSODISMTASE"/>
</dbReference>
<keyword evidence="3 6" id="KW-0479">Metal-binding</keyword>